<dbReference type="InterPro" id="IPR037523">
    <property type="entry name" value="VOC_core"/>
</dbReference>
<proteinExistence type="predicted"/>
<dbReference type="Proteomes" id="UP001165677">
    <property type="component" value="Unassembled WGS sequence"/>
</dbReference>
<sequence>MITQLEFILYVSNQEKSREFYQILLQQKPSLDVLGITEFTINEFVKIGLMPNDGISKIITLKLPHPTSGNGIPRCELYLQVENIETVFEETKKAGAIEISPIALRDWGDYVGYIADFDGHVIALASKSIRNFDI</sequence>
<dbReference type="InterPro" id="IPR025870">
    <property type="entry name" value="Glyoxalase-like_dom"/>
</dbReference>
<dbReference type="EMBL" id="JAPCIO010000003">
    <property type="protein sequence ID" value="MCW1147793.1"/>
    <property type="molecule type" value="Genomic_DNA"/>
</dbReference>
<keyword evidence="2" id="KW-0456">Lyase</keyword>
<evidence type="ECO:0000259" key="1">
    <source>
        <dbReference type="PROSITE" id="PS51819"/>
    </source>
</evidence>
<accession>A0ABT3EGT3</accession>
<dbReference type="InterPro" id="IPR029068">
    <property type="entry name" value="Glyas_Bleomycin-R_OHBP_Dase"/>
</dbReference>
<dbReference type="PROSITE" id="PS51819">
    <property type="entry name" value="VOC"/>
    <property type="match status" value="1"/>
</dbReference>
<comment type="caution">
    <text evidence="2">The sequence shown here is derived from an EMBL/GenBank/DDBJ whole genome shotgun (WGS) entry which is preliminary data.</text>
</comment>
<reference evidence="2" key="1">
    <citation type="submission" date="2022-10" db="EMBL/GenBank/DDBJ databases">
        <title>Flavobacterium sp. nov., a bacterium isolated from lake sediment.</title>
        <authorList>
            <person name="Qu J.-H."/>
        </authorList>
    </citation>
    <scope>NUCLEOTIDE SEQUENCE</scope>
    <source>
        <strain evidence="2">TH16-21</strain>
    </source>
</reference>
<dbReference type="SUPFAM" id="SSF54593">
    <property type="entry name" value="Glyoxalase/Bleomycin resistance protein/Dihydroxybiphenyl dioxygenase"/>
    <property type="match status" value="1"/>
</dbReference>
<gene>
    <name evidence="2" type="ORF">OJ995_06140</name>
</gene>
<dbReference type="GO" id="GO:0016829">
    <property type="term" value="F:lyase activity"/>
    <property type="evidence" value="ECO:0007669"/>
    <property type="project" value="UniProtKB-KW"/>
</dbReference>
<dbReference type="Gene3D" id="3.30.720.110">
    <property type="match status" value="1"/>
</dbReference>
<protein>
    <submittedName>
        <fullName evidence="2">Lactoylglutathione lyase</fullName>
    </submittedName>
</protein>
<evidence type="ECO:0000313" key="2">
    <source>
        <dbReference type="EMBL" id="MCW1147793.1"/>
    </source>
</evidence>
<dbReference type="Gene3D" id="3.30.720.120">
    <property type="match status" value="1"/>
</dbReference>
<dbReference type="RefSeq" id="WP_264368629.1">
    <property type="nucleotide sequence ID" value="NZ_JAPCIO010000003.1"/>
</dbReference>
<name>A0ABT3EGT3_9FLAO</name>
<organism evidence="2 3">
    <name type="scientific">Flavobacterium lacisediminis</name>
    <dbReference type="NCBI Taxonomy" id="2989705"/>
    <lineage>
        <taxon>Bacteria</taxon>
        <taxon>Pseudomonadati</taxon>
        <taxon>Bacteroidota</taxon>
        <taxon>Flavobacteriia</taxon>
        <taxon>Flavobacteriales</taxon>
        <taxon>Flavobacteriaceae</taxon>
        <taxon>Flavobacterium</taxon>
    </lineage>
</organism>
<keyword evidence="3" id="KW-1185">Reference proteome</keyword>
<dbReference type="Pfam" id="PF12681">
    <property type="entry name" value="Glyoxalase_2"/>
    <property type="match status" value="1"/>
</dbReference>
<feature type="domain" description="VOC" evidence="1">
    <location>
        <begin position="1"/>
        <end position="127"/>
    </location>
</feature>
<evidence type="ECO:0000313" key="3">
    <source>
        <dbReference type="Proteomes" id="UP001165677"/>
    </source>
</evidence>